<comment type="caution">
    <text evidence="1">The sequence shown here is derived from an EMBL/GenBank/DDBJ whole genome shotgun (WGS) entry which is preliminary data.</text>
</comment>
<sequence length="112" mass="12583">MEEINLTFTPDDLMPLGIEEVDYESERDILILEELLDNYSLSLPENESYHFDIPSSSRPPAKPPDGNTGILNIKMMGNVSEQKVPIPGLMITRVLNQEKSPDLLSHQGLEAF</sequence>
<accession>A0A699QU88</accession>
<name>A0A699QU88_TANCI</name>
<dbReference type="EMBL" id="BKCJ011042350">
    <property type="protein sequence ID" value="GFC73399.1"/>
    <property type="molecule type" value="Genomic_DNA"/>
</dbReference>
<organism evidence="1">
    <name type="scientific">Tanacetum cinerariifolium</name>
    <name type="common">Dalmatian daisy</name>
    <name type="synonym">Chrysanthemum cinerariifolium</name>
    <dbReference type="NCBI Taxonomy" id="118510"/>
    <lineage>
        <taxon>Eukaryota</taxon>
        <taxon>Viridiplantae</taxon>
        <taxon>Streptophyta</taxon>
        <taxon>Embryophyta</taxon>
        <taxon>Tracheophyta</taxon>
        <taxon>Spermatophyta</taxon>
        <taxon>Magnoliopsida</taxon>
        <taxon>eudicotyledons</taxon>
        <taxon>Gunneridae</taxon>
        <taxon>Pentapetalae</taxon>
        <taxon>asterids</taxon>
        <taxon>campanulids</taxon>
        <taxon>Asterales</taxon>
        <taxon>Asteraceae</taxon>
        <taxon>Asteroideae</taxon>
        <taxon>Anthemideae</taxon>
        <taxon>Anthemidinae</taxon>
        <taxon>Tanacetum</taxon>
    </lineage>
</organism>
<protein>
    <recommendedName>
        <fullName evidence="2">Reverse transcriptase domain-containing protein</fullName>
    </recommendedName>
</protein>
<proteinExistence type="predicted"/>
<reference evidence="1" key="1">
    <citation type="journal article" date="2019" name="Sci. Rep.">
        <title>Draft genome of Tanacetum cinerariifolium, the natural source of mosquito coil.</title>
        <authorList>
            <person name="Yamashiro T."/>
            <person name="Shiraishi A."/>
            <person name="Satake H."/>
            <person name="Nakayama K."/>
        </authorList>
    </citation>
    <scope>NUCLEOTIDE SEQUENCE</scope>
</reference>
<evidence type="ECO:0008006" key="2">
    <source>
        <dbReference type="Google" id="ProtNLM"/>
    </source>
</evidence>
<dbReference type="AlphaFoldDB" id="A0A699QU88"/>
<evidence type="ECO:0000313" key="1">
    <source>
        <dbReference type="EMBL" id="GFC73399.1"/>
    </source>
</evidence>
<gene>
    <name evidence="1" type="ORF">Tci_845369</name>
</gene>